<reference evidence="7" key="1">
    <citation type="submission" date="2019-02" db="EMBL/GenBank/DDBJ databases">
        <authorList>
            <person name="Gruber-Vodicka R. H."/>
            <person name="Seah K. B. B."/>
        </authorList>
    </citation>
    <scope>NUCLEOTIDE SEQUENCE</scope>
    <source>
        <strain evidence="7">BECK_DK161</strain>
        <strain evidence="6">BECK_DK47</strain>
    </source>
</reference>
<keyword evidence="3 4" id="KW-0067">ATP-binding</keyword>
<keyword evidence="7" id="KW-0436">Ligase</keyword>
<evidence type="ECO:0000256" key="1">
    <source>
        <dbReference type="ARBA" id="ARBA00010638"/>
    </source>
</evidence>
<dbReference type="Pfam" id="PF01812">
    <property type="entry name" value="5-FTHF_cyc-lig"/>
    <property type="match status" value="1"/>
</dbReference>
<evidence type="ECO:0000256" key="3">
    <source>
        <dbReference type="ARBA" id="ARBA00022840"/>
    </source>
</evidence>
<dbReference type="EC" id="6.3.3.2" evidence="5"/>
<dbReference type="Gene3D" id="3.40.50.10420">
    <property type="entry name" value="NagB/RpiA/CoA transferase-like"/>
    <property type="match status" value="1"/>
</dbReference>
<dbReference type="GO" id="GO:0009396">
    <property type="term" value="P:folic acid-containing compound biosynthetic process"/>
    <property type="evidence" value="ECO:0007669"/>
    <property type="project" value="TreeGrafter"/>
</dbReference>
<gene>
    <name evidence="6" type="ORF">BECKDK2373B_GA0170837_100563</name>
    <name evidence="7" type="ORF">BECKDK2373C_GA0170839_106720</name>
</gene>
<evidence type="ECO:0000256" key="5">
    <source>
        <dbReference type="RuleBase" id="RU361279"/>
    </source>
</evidence>
<protein>
    <recommendedName>
        <fullName evidence="5">5-formyltetrahydrofolate cyclo-ligase</fullName>
        <ecNumber evidence="5">6.3.3.2</ecNumber>
    </recommendedName>
</protein>
<dbReference type="GO" id="GO:0030272">
    <property type="term" value="F:5-formyltetrahydrofolate cyclo-ligase activity"/>
    <property type="evidence" value="ECO:0007669"/>
    <property type="project" value="UniProtKB-EC"/>
</dbReference>
<dbReference type="InterPro" id="IPR037171">
    <property type="entry name" value="NagB/RpiA_transferase-like"/>
</dbReference>
<evidence type="ECO:0000313" key="6">
    <source>
        <dbReference type="EMBL" id="VFJ43424.1"/>
    </source>
</evidence>
<dbReference type="PANTHER" id="PTHR23407">
    <property type="entry name" value="ATPASE INHIBITOR/5-FORMYLTETRAHYDROFOLATE CYCLO-LIGASE"/>
    <property type="match status" value="1"/>
</dbReference>
<evidence type="ECO:0000256" key="2">
    <source>
        <dbReference type="ARBA" id="ARBA00022741"/>
    </source>
</evidence>
<dbReference type="AlphaFoldDB" id="A0A450SXG5"/>
<organism evidence="7">
    <name type="scientific">Candidatus Kentrum sp. DK</name>
    <dbReference type="NCBI Taxonomy" id="2126562"/>
    <lineage>
        <taxon>Bacteria</taxon>
        <taxon>Pseudomonadati</taxon>
        <taxon>Pseudomonadota</taxon>
        <taxon>Gammaproteobacteria</taxon>
        <taxon>Candidatus Kentrum</taxon>
    </lineage>
</organism>
<comment type="catalytic activity">
    <reaction evidence="5">
        <text>(6S)-5-formyl-5,6,7,8-tetrahydrofolate + ATP = (6R)-5,10-methenyltetrahydrofolate + ADP + phosphate</text>
        <dbReference type="Rhea" id="RHEA:10488"/>
        <dbReference type="ChEBI" id="CHEBI:30616"/>
        <dbReference type="ChEBI" id="CHEBI:43474"/>
        <dbReference type="ChEBI" id="CHEBI:57455"/>
        <dbReference type="ChEBI" id="CHEBI:57457"/>
        <dbReference type="ChEBI" id="CHEBI:456216"/>
        <dbReference type="EC" id="6.3.3.2"/>
    </reaction>
</comment>
<dbReference type="InterPro" id="IPR024185">
    <property type="entry name" value="FTHF_cligase-like_sf"/>
</dbReference>
<dbReference type="EMBL" id="CAADEY010000067">
    <property type="protein sequence ID" value="VFJ58732.1"/>
    <property type="molecule type" value="Genomic_DNA"/>
</dbReference>
<keyword evidence="2 4" id="KW-0547">Nucleotide-binding</keyword>
<evidence type="ECO:0000313" key="7">
    <source>
        <dbReference type="EMBL" id="VFJ58732.1"/>
    </source>
</evidence>
<feature type="binding site" evidence="4">
    <location>
        <position position="55"/>
    </location>
    <ligand>
        <name>substrate</name>
    </ligand>
</feature>
<dbReference type="NCBIfam" id="TIGR02727">
    <property type="entry name" value="MTHFS_bact"/>
    <property type="match status" value="1"/>
</dbReference>
<sequence length="195" mass="22212">MISATEVRAEMRRRRRQLSDAEQAGHARQLVATLIGSPLFRRSKRIACFFPQDGEIDLTYLFPYLFAARKRAYLPVLHGRRLWFLPFDEQTPLVRNRYDIPEPELPARLRCPPQGLDLVLAPLVAFDGFGSRVGMGGGYYDRTFAYLPHRLILRRPVFVGVAHGFQQVDRLAPNPWDVPLAGVVTEAGWVGMHVD</sequence>
<feature type="binding site" evidence="4">
    <location>
        <begin position="132"/>
        <end position="140"/>
    </location>
    <ligand>
        <name>ATP</name>
        <dbReference type="ChEBI" id="CHEBI:30616"/>
    </ligand>
</feature>
<keyword evidence="5" id="KW-0460">Magnesium</keyword>
<evidence type="ECO:0000256" key="4">
    <source>
        <dbReference type="PIRSR" id="PIRSR006806-1"/>
    </source>
</evidence>
<dbReference type="PIRSF" id="PIRSF006806">
    <property type="entry name" value="FTHF_cligase"/>
    <property type="match status" value="1"/>
</dbReference>
<comment type="similarity">
    <text evidence="1 5">Belongs to the 5-formyltetrahydrofolate cyclo-ligase family.</text>
</comment>
<dbReference type="InterPro" id="IPR002698">
    <property type="entry name" value="FTHF_cligase"/>
</dbReference>
<dbReference type="EMBL" id="CAADEX010000005">
    <property type="protein sequence ID" value="VFJ43424.1"/>
    <property type="molecule type" value="Genomic_DNA"/>
</dbReference>
<name>A0A450SXG5_9GAMM</name>
<dbReference type="GO" id="GO:0035999">
    <property type="term" value="P:tetrahydrofolate interconversion"/>
    <property type="evidence" value="ECO:0007669"/>
    <property type="project" value="TreeGrafter"/>
</dbReference>
<dbReference type="SUPFAM" id="SSF100950">
    <property type="entry name" value="NagB/RpiA/CoA transferase-like"/>
    <property type="match status" value="1"/>
</dbReference>
<dbReference type="GO" id="GO:0046872">
    <property type="term" value="F:metal ion binding"/>
    <property type="evidence" value="ECO:0007669"/>
    <property type="project" value="UniProtKB-KW"/>
</dbReference>
<keyword evidence="5" id="KW-0479">Metal-binding</keyword>
<accession>A0A450SXG5</accession>
<dbReference type="PANTHER" id="PTHR23407:SF1">
    <property type="entry name" value="5-FORMYLTETRAHYDROFOLATE CYCLO-LIGASE"/>
    <property type="match status" value="1"/>
</dbReference>
<dbReference type="GO" id="GO:0005524">
    <property type="term" value="F:ATP binding"/>
    <property type="evidence" value="ECO:0007669"/>
    <property type="project" value="UniProtKB-KW"/>
</dbReference>
<comment type="cofactor">
    <cofactor evidence="5">
        <name>Mg(2+)</name>
        <dbReference type="ChEBI" id="CHEBI:18420"/>
    </cofactor>
</comment>
<proteinExistence type="inferred from homology"/>